<protein>
    <submittedName>
        <fullName evidence="1">Uncharacterized protein</fullName>
    </submittedName>
</protein>
<evidence type="ECO:0000313" key="1">
    <source>
        <dbReference type="EMBL" id="KRY76288.1"/>
    </source>
</evidence>
<comment type="caution">
    <text evidence="1">The sequence shown here is derived from an EMBL/GenBank/DDBJ whole genome shotgun (WGS) entry which is preliminary data.</text>
</comment>
<dbReference type="AlphaFoldDB" id="A0A0V1ERA5"/>
<evidence type="ECO:0000313" key="2">
    <source>
        <dbReference type="Proteomes" id="UP000054632"/>
    </source>
</evidence>
<proteinExistence type="predicted"/>
<accession>A0A0V1ERA5</accession>
<name>A0A0V1ERA5_TRIPS</name>
<dbReference type="EMBL" id="JYDR01000012">
    <property type="protein sequence ID" value="KRY76288.1"/>
    <property type="molecule type" value="Genomic_DNA"/>
</dbReference>
<organism evidence="1 2">
    <name type="scientific">Trichinella pseudospiralis</name>
    <name type="common">Parasitic roundworm</name>
    <dbReference type="NCBI Taxonomy" id="6337"/>
    <lineage>
        <taxon>Eukaryota</taxon>
        <taxon>Metazoa</taxon>
        <taxon>Ecdysozoa</taxon>
        <taxon>Nematoda</taxon>
        <taxon>Enoplea</taxon>
        <taxon>Dorylaimia</taxon>
        <taxon>Trichinellida</taxon>
        <taxon>Trichinellidae</taxon>
        <taxon>Trichinella</taxon>
    </lineage>
</organism>
<reference evidence="1 2" key="1">
    <citation type="submission" date="2015-01" db="EMBL/GenBank/DDBJ databases">
        <title>Evolution of Trichinella species and genotypes.</title>
        <authorList>
            <person name="Korhonen P.K."/>
            <person name="Edoardo P."/>
            <person name="Giuseppe L.R."/>
            <person name="Gasser R.B."/>
        </authorList>
    </citation>
    <scope>NUCLEOTIDE SEQUENCE [LARGE SCALE GENOMIC DNA]</scope>
    <source>
        <strain evidence="1">ISS13</strain>
    </source>
</reference>
<dbReference type="Proteomes" id="UP000054632">
    <property type="component" value="Unassembled WGS sequence"/>
</dbReference>
<gene>
    <name evidence="1" type="ORF">T4A_3120</name>
</gene>
<sequence>MHFSNETLMDDKIDTGRTLFDLATSDTDPLDEKLTYSEAITMLRKLQRYLFQEHSDLASTLLKMESKLEKTEAKKRMKRSHKSRLNTSEERFIKEFFKPEAIKSDDSQECAVHLKRLFSEAFLFFNDEQELLVNKAREVTVKLAWKHLKNGKLMDGYNITHQFTLDHIFRIDDCSIKRNANEHMFFLIIRERETDSHCASLLLELLSSFVGDQEKILNQFCTLLTQLLQSVHALTSKASIQLKETFFELLTLKYWPIIDGIMTHSENGLSRKMLDLLHVEPPTFDLVFFIGR</sequence>